<dbReference type="GO" id="GO:0032259">
    <property type="term" value="P:methylation"/>
    <property type="evidence" value="ECO:0007669"/>
    <property type="project" value="UniProtKB-KW"/>
</dbReference>
<name>A0A0P1M1D8_9BACT</name>
<dbReference type="STRING" id="1633631.GCA_001442925_00033"/>
<protein>
    <submittedName>
        <fullName evidence="2">Methyltransferase domain-containing protein</fullName>
    </submittedName>
</protein>
<reference evidence="2" key="2">
    <citation type="submission" date="2015-11" db="EMBL/GenBank/DDBJ databases">
        <authorList>
            <person name="Zhang Y."/>
            <person name="Guo Z."/>
        </authorList>
    </citation>
    <scope>NUCLEOTIDE SEQUENCE [LARGE SCALE GENOMIC DNA]</scope>
    <source>
        <strain evidence="2">JGI-4</strain>
    </source>
</reference>
<dbReference type="Pfam" id="PF13578">
    <property type="entry name" value="Methyltransf_24"/>
    <property type="match status" value="1"/>
</dbReference>
<dbReference type="RefSeq" id="WP_047134845.1">
    <property type="nucleotide sequence ID" value="NZ_CZVI01000007.1"/>
</dbReference>
<dbReference type="InterPro" id="IPR029063">
    <property type="entry name" value="SAM-dependent_MTases_sf"/>
</dbReference>
<accession>A0A0P1LQQ2</accession>
<accession>A0A0S4MNK3</accession>
<dbReference type="Proteomes" id="UP000182011">
    <property type="component" value="Unassembled WGS sequence"/>
</dbReference>
<dbReference type="GO" id="GO:0008168">
    <property type="term" value="F:methyltransferase activity"/>
    <property type="evidence" value="ECO:0007669"/>
    <property type="project" value="UniProtKB-KW"/>
</dbReference>
<accession>A0A0P1L6T6</accession>
<dbReference type="OrthoDB" id="5464618at2"/>
<keyword evidence="4" id="KW-1185">Reference proteome</keyword>
<dbReference type="Proteomes" id="UP000182200">
    <property type="component" value="Unassembled WGS sequence"/>
</dbReference>
<keyword evidence="2" id="KW-0808">Transferase</keyword>
<accession>A0A0P1MXR4</accession>
<proteinExistence type="predicted"/>
<accession>A0A0P1M1D8</accession>
<gene>
    <name evidence="2" type="ORF">JGI4_00033</name>
    <name evidence="1" type="ORF">JGI8_00746</name>
</gene>
<sequence>MNLRQIWMGLLSANGFTLDIAIKNRRNLVDYLRDLKRVYLSYSCEPPLQRVELSELAPKDLDTIFVPLQYIRRGATPFNDLVALAVLTRMKRPECVFEIGTFEGLSAVIFAGNSAAKVFTLDLPQTGNDIGRSERSYQSQSIRESYISGFLIDQLGFSNRVTRLFGDSAVFDFTPFYQTVDIFFVDGAHTTDYVINDSMAAFKCIKADGIVIWHDCLNSSVLTVLRRYAAKVPVYYIVGTSLAFARGKPGTL</sequence>
<dbReference type="Gene3D" id="3.40.50.150">
    <property type="entry name" value="Vaccinia Virus protein VP39"/>
    <property type="match status" value="1"/>
</dbReference>
<accession>A0A0P1P0H4</accession>
<evidence type="ECO:0000313" key="4">
    <source>
        <dbReference type="Proteomes" id="UP000182200"/>
    </source>
</evidence>
<accession>A0A0P1LAC4</accession>
<dbReference type="EMBL" id="FAOP01000001">
    <property type="protein sequence ID" value="CUU00624.1"/>
    <property type="molecule type" value="Genomic_DNA"/>
</dbReference>
<evidence type="ECO:0000313" key="2">
    <source>
        <dbReference type="EMBL" id="CUU00624.1"/>
    </source>
</evidence>
<accession>A0A0P1LBF1</accession>
<dbReference type="AlphaFoldDB" id="A0A0P1M1D8"/>
<evidence type="ECO:0000313" key="1">
    <source>
        <dbReference type="EMBL" id="CUS83883.1"/>
    </source>
</evidence>
<accession>A0A0N7MR78</accession>
<accession>A0A0P1MD02</accession>
<organism evidence="2 3">
    <name type="scientific">Candidatus Kryptonium thompsonii</name>
    <dbReference type="NCBI Taxonomy" id="1633631"/>
    <lineage>
        <taxon>Bacteria</taxon>
        <taxon>Pseudomonadati</taxon>
        <taxon>Candidatus Kryptoniota</taxon>
        <taxon>Candidatus Kryptonium</taxon>
    </lineage>
</organism>
<reference evidence="3 4" key="1">
    <citation type="submission" date="2015-11" db="EMBL/GenBank/DDBJ databases">
        <authorList>
            <person name="Varghese N."/>
        </authorList>
    </citation>
    <scope>NUCLEOTIDE SEQUENCE [LARGE SCALE GENOMIC DNA]</scope>
    <source>
        <strain evidence="1 4">JGI-8</strain>
    </source>
</reference>
<keyword evidence="2" id="KW-0489">Methyltransferase</keyword>
<dbReference type="SUPFAM" id="SSF53335">
    <property type="entry name" value="S-adenosyl-L-methionine-dependent methyltransferases"/>
    <property type="match status" value="1"/>
</dbReference>
<evidence type="ECO:0000313" key="3">
    <source>
        <dbReference type="Proteomes" id="UP000182011"/>
    </source>
</evidence>
<accession>A0A0P1P7K8</accession>
<dbReference type="EMBL" id="CZVI01000007">
    <property type="protein sequence ID" value="CUS83883.1"/>
    <property type="molecule type" value="Genomic_DNA"/>
</dbReference>